<comment type="caution">
    <text evidence="2">The sequence shown here is derived from an EMBL/GenBank/DDBJ whole genome shotgun (WGS) entry which is preliminary data.</text>
</comment>
<dbReference type="Proteomes" id="UP000230935">
    <property type="component" value="Unassembled WGS sequence"/>
</dbReference>
<evidence type="ECO:0000313" key="3">
    <source>
        <dbReference type="Proteomes" id="UP000230935"/>
    </source>
</evidence>
<proteinExistence type="predicted"/>
<dbReference type="PANTHER" id="PTHR12277">
    <property type="entry name" value="ALPHA/BETA HYDROLASE DOMAIN-CONTAINING PROTEIN"/>
    <property type="match status" value="1"/>
</dbReference>
<dbReference type="AlphaFoldDB" id="A0A2H0W1T4"/>
<reference evidence="3" key="1">
    <citation type="submission" date="2017-09" db="EMBL/GenBank/DDBJ databases">
        <title>Depth-based differentiation of microbial function through sediment-hosted aquifers and enrichment of novel symbionts in the deep terrestrial subsurface.</title>
        <authorList>
            <person name="Probst A.J."/>
            <person name="Ladd B."/>
            <person name="Jarett J.K."/>
            <person name="Geller-Mcgrath D.E."/>
            <person name="Sieber C.M.K."/>
            <person name="Emerson J.B."/>
            <person name="Anantharaman K."/>
            <person name="Thomas B.C."/>
            <person name="Malmstrom R."/>
            <person name="Stieglmeier M."/>
            <person name="Klingl A."/>
            <person name="Woyke T."/>
            <person name="Ryan C.M."/>
            <person name="Banfield J.F."/>
        </authorList>
    </citation>
    <scope>NUCLEOTIDE SEQUENCE [LARGE SCALE GENOMIC DNA]</scope>
</reference>
<protein>
    <recommendedName>
        <fullName evidence="1">Serine aminopeptidase S33 domain-containing protein</fullName>
    </recommendedName>
</protein>
<dbReference type="EMBL" id="PEZZ01000009">
    <property type="protein sequence ID" value="PIS05335.1"/>
    <property type="molecule type" value="Genomic_DNA"/>
</dbReference>
<dbReference type="InterPro" id="IPR029058">
    <property type="entry name" value="AB_hydrolase_fold"/>
</dbReference>
<organism evidence="2 3">
    <name type="scientific">Candidatus Buchananbacteria bacterium CG10_big_fil_rev_8_21_14_0_10_42_9</name>
    <dbReference type="NCBI Taxonomy" id="1974526"/>
    <lineage>
        <taxon>Bacteria</taxon>
        <taxon>Candidatus Buchananiibacteriota</taxon>
    </lineage>
</organism>
<accession>A0A2H0W1T4</accession>
<feature type="domain" description="Serine aminopeptidase S33" evidence="1">
    <location>
        <begin position="23"/>
        <end position="151"/>
    </location>
</feature>
<dbReference type="Gene3D" id="3.40.50.1820">
    <property type="entry name" value="alpha/beta hydrolase"/>
    <property type="match status" value="1"/>
</dbReference>
<name>A0A2H0W1T4_9BACT</name>
<dbReference type="Pfam" id="PF12146">
    <property type="entry name" value="Hydrolase_4"/>
    <property type="match status" value="1"/>
</dbReference>
<sequence>MQKVFIKNRKNQNLAVIIEEHSSPKGLAFVMHGLGSFKEQAQIETVAKAFRDADCTVVRFDTTNTLGESDGDFALATTTNYYEDLEDVLKWSTEQDWYQEPFILAGHSLGAICSGIFTQKFPKKVKALALLSAVVSGKLSAEASASEVKEWEAKGWQLRESRSKPGTPMIKLPWSHMVDRMRYDLLPQAKKLTMPVILIVGDEDETTPVKHHKILYKALPGKKKLEVIIGGSHGLRGPALPELYEICLQWIANLPP</sequence>
<evidence type="ECO:0000313" key="2">
    <source>
        <dbReference type="EMBL" id="PIS05335.1"/>
    </source>
</evidence>
<dbReference type="InterPro" id="IPR022742">
    <property type="entry name" value="Hydrolase_4"/>
</dbReference>
<dbReference type="SUPFAM" id="SSF53474">
    <property type="entry name" value="alpha/beta-Hydrolases"/>
    <property type="match status" value="1"/>
</dbReference>
<gene>
    <name evidence="2" type="ORF">COT81_01625</name>
</gene>
<evidence type="ECO:0000259" key="1">
    <source>
        <dbReference type="Pfam" id="PF12146"/>
    </source>
</evidence>